<evidence type="ECO:0000256" key="1">
    <source>
        <dbReference type="ARBA" id="ARBA00010552"/>
    </source>
</evidence>
<dbReference type="PANTHER" id="PTHR11803:SF58">
    <property type="entry name" value="PROTEIN HMF1-RELATED"/>
    <property type="match status" value="1"/>
</dbReference>
<evidence type="ECO:0000313" key="2">
    <source>
        <dbReference type="EMBL" id="KAL0576369.1"/>
    </source>
</evidence>
<dbReference type="Proteomes" id="UP001465976">
    <property type="component" value="Unassembled WGS sequence"/>
</dbReference>
<dbReference type="InterPro" id="IPR035959">
    <property type="entry name" value="RutC-like_sf"/>
</dbReference>
<dbReference type="InterPro" id="IPR006056">
    <property type="entry name" value="RidA"/>
</dbReference>
<proteinExistence type="inferred from homology"/>
<gene>
    <name evidence="2" type="ORF">V5O48_005628</name>
</gene>
<dbReference type="EMBL" id="JBAHYK010000228">
    <property type="protein sequence ID" value="KAL0576369.1"/>
    <property type="molecule type" value="Genomic_DNA"/>
</dbReference>
<organism evidence="2 3">
    <name type="scientific">Marasmius crinis-equi</name>
    <dbReference type="NCBI Taxonomy" id="585013"/>
    <lineage>
        <taxon>Eukaryota</taxon>
        <taxon>Fungi</taxon>
        <taxon>Dikarya</taxon>
        <taxon>Basidiomycota</taxon>
        <taxon>Agaricomycotina</taxon>
        <taxon>Agaricomycetes</taxon>
        <taxon>Agaricomycetidae</taxon>
        <taxon>Agaricales</taxon>
        <taxon>Marasmiineae</taxon>
        <taxon>Marasmiaceae</taxon>
        <taxon>Marasmius</taxon>
    </lineage>
</organism>
<accession>A0ABR3FLT5</accession>
<dbReference type="SUPFAM" id="SSF55298">
    <property type="entry name" value="YjgF-like"/>
    <property type="match status" value="1"/>
</dbReference>
<protein>
    <submittedName>
        <fullName evidence="2">Uncharacterized protein</fullName>
    </submittedName>
</protein>
<comment type="similarity">
    <text evidence="1">Belongs to the RutC family.</text>
</comment>
<dbReference type="Pfam" id="PF01042">
    <property type="entry name" value="Ribonuc_L-PSP"/>
    <property type="match status" value="1"/>
</dbReference>
<dbReference type="InterPro" id="IPR006175">
    <property type="entry name" value="YjgF/YER057c/UK114"/>
</dbReference>
<comment type="caution">
    <text evidence="2">The sequence shown here is derived from an EMBL/GenBank/DDBJ whole genome shotgun (WGS) entry which is preliminary data.</text>
</comment>
<dbReference type="NCBIfam" id="TIGR00004">
    <property type="entry name" value="Rid family detoxifying hydrolase"/>
    <property type="match status" value="1"/>
</dbReference>
<keyword evidence="3" id="KW-1185">Reference proteome</keyword>
<reference evidence="2 3" key="1">
    <citation type="submission" date="2024-02" db="EMBL/GenBank/DDBJ databases">
        <title>A draft genome for the cacao thread blight pathogen Marasmius crinis-equi.</title>
        <authorList>
            <person name="Cohen S.P."/>
            <person name="Baruah I.K."/>
            <person name="Amoako-Attah I."/>
            <person name="Bukari Y."/>
            <person name="Meinhardt L.W."/>
            <person name="Bailey B.A."/>
        </authorList>
    </citation>
    <scope>NUCLEOTIDE SEQUENCE [LARGE SCALE GENOMIC DNA]</scope>
    <source>
        <strain evidence="2 3">GH-76</strain>
    </source>
</reference>
<dbReference type="CDD" id="cd00448">
    <property type="entry name" value="YjgF_YER057c_UK114_family"/>
    <property type="match status" value="1"/>
</dbReference>
<evidence type="ECO:0000313" key="3">
    <source>
        <dbReference type="Proteomes" id="UP001465976"/>
    </source>
</evidence>
<sequence length="126" mass="13713">MTKVEKINSNENPQVPHILSHATKVPGLIFLSGQTPVDKNGNLVPGGIKEHTEQCIKNLGNVLTAAGATWENVVKVNVYLKDMNEFDAMNEVYEKLLPVPKPARTCIQAAKLPKDVIVEIEAIAAT</sequence>
<name>A0ABR3FLT5_9AGAR</name>
<dbReference type="Gene3D" id="3.30.1330.40">
    <property type="entry name" value="RutC-like"/>
    <property type="match status" value="1"/>
</dbReference>
<dbReference type="PANTHER" id="PTHR11803">
    <property type="entry name" value="2-IMINOBUTANOATE/2-IMINOPROPANOATE DEAMINASE RIDA"/>
    <property type="match status" value="1"/>
</dbReference>